<dbReference type="InterPro" id="IPR026040">
    <property type="entry name" value="HyI-like"/>
</dbReference>
<dbReference type="EMBL" id="AP012547">
    <property type="protein sequence ID" value="BAO30714.1"/>
    <property type="molecule type" value="Genomic_DNA"/>
</dbReference>
<reference evidence="5 6" key="1">
    <citation type="journal article" date="2014" name="Syst. Appl. Microbiol.">
        <title>Complete genomes of freshwater sulfur oxidizers Sulfuricella denitrificans skB26 and Sulfuritalea hydrogenivorans sk43H: genetic insights into the sulfur oxidation pathway of betaproteobacteria.</title>
        <authorList>
            <person name="Watanabe T."/>
            <person name="Kojima H."/>
            <person name="Fukui M."/>
        </authorList>
    </citation>
    <scope>NUCLEOTIDE SEQUENCE [LARGE SCALE GENOMIC DNA]</scope>
    <source>
        <strain evidence="5">DSM22779</strain>
    </source>
</reference>
<sequence>MPRFAANLSFLFTERPFLERFAAARAAGFAAVEFHFPYEHDRAALAEVVLTSGLEVVLFNLPAGDWAAGERGIACHPKRIAEFQDGVGQAIDYARLLSCTRLNCLAGIAPADIAHDKARETLVENLRFAAAVCKRAGIELLLEPLNTRDTPGFFVATTRAGLALIDAVGNDKLRLQYDIYHAQVMEGDLARTLQEHLPQVGHIQLADNPGRHEPGTGEINFPFLLQHLDRIGYTGWVGCEYKPSGRSEESFGWLERWR</sequence>
<dbReference type="PIRSF" id="PIRSF006241">
    <property type="entry name" value="HyI"/>
    <property type="match status" value="1"/>
</dbReference>
<evidence type="ECO:0000259" key="4">
    <source>
        <dbReference type="Pfam" id="PF01261"/>
    </source>
</evidence>
<dbReference type="NCBIfam" id="TIGR03234">
    <property type="entry name" value="OH-pyruv-isom"/>
    <property type="match status" value="1"/>
</dbReference>
<protein>
    <submittedName>
        <fullName evidence="5">Hydroxypyruvate isomerase, putative</fullName>
    </submittedName>
</protein>
<feature type="domain" description="Xylose isomerase-like TIM barrel" evidence="4">
    <location>
        <begin position="21"/>
        <end position="256"/>
    </location>
</feature>
<dbReference type="OrthoDB" id="9786584at2"/>
<dbReference type="AlphaFoldDB" id="W0SH85"/>
<dbReference type="InterPro" id="IPR053398">
    <property type="entry name" value="HPT_OtnI_isomerases"/>
</dbReference>
<evidence type="ECO:0000256" key="2">
    <source>
        <dbReference type="PIRNR" id="PIRNR006241"/>
    </source>
</evidence>
<dbReference type="KEGG" id="shd:SUTH_02935"/>
<dbReference type="InterPro" id="IPR013022">
    <property type="entry name" value="Xyl_isomerase-like_TIM-brl"/>
</dbReference>
<dbReference type="HOGENOM" id="CLU_050006_1_2_4"/>
<dbReference type="InterPro" id="IPR017643">
    <property type="entry name" value="Hydroxypyruvate_isomerase"/>
</dbReference>
<feature type="active site" description="Proton donor/acceptor" evidence="3">
    <location>
        <position position="240"/>
    </location>
</feature>
<evidence type="ECO:0000256" key="3">
    <source>
        <dbReference type="PIRSR" id="PIRSR006241-50"/>
    </source>
</evidence>
<dbReference type="InterPro" id="IPR050417">
    <property type="entry name" value="Sugar_Epim/Isomerase"/>
</dbReference>
<name>W0SH85_9PROT</name>
<dbReference type="Proteomes" id="UP000031637">
    <property type="component" value="Chromosome"/>
</dbReference>
<dbReference type="InterPro" id="IPR036237">
    <property type="entry name" value="Xyl_isomerase-like_sf"/>
</dbReference>
<gene>
    <name evidence="5" type="ORF">SUTH_02935</name>
</gene>
<dbReference type="GO" id="GO:0008903">
    <property type="term" value="F:hydroxypyruvate isomerase activity"/>
    <property type="evidence" value="ECO:0007669"/>
    <property type="project" value="TreeGrafter"/>
</dbReference>
<dbReference type="FunFam" id="3.20.20.150:FF:000007">
    <property type="entry name" value="Hydroxypyruvate isomerase"/>
    <property type="match status" value="1"/>
</dbReference>
<dbReference type="Gene3D" id="3.20.20.150">
    <property type="entry name" value="Divalent-metal-dependent TIM barrel enzymes"/>
    <property type="match status" value="1"/>
</dbReference>
<dbReference type="Pfam" id="PF01261">
    <property type="entry name" value="AP_endonuc_2"/>
    <property type="match status" value="1"/>
</dbReference>
<keyword evidence="1 2" id="KW-0413">Isomerase</keyword>
<dbReference type="SUPFAM" id="SSF51658">
    <property type="entry name" value="Xylose isomerase-like"/>
    <property type="match status" value="1"/>
</dbReference>
<dbReference type="GO" id="GO:0046487">
    <property type="term" value="P:glyoxylate metabolic process"/>
    <property type="evidence" value="ECO:0007669"/>
    <property type="project" value="TreeGrafter"/>
</dbReference>
<keyword evidence="5" id="KW-0670">Pyruvate</keyword>
<keyword evidence="6" id="KW-1185">Reference proteome</keyword>
<evidence type="ECO:0000256" key="1">
    <source>
        <dbReference type="ARBA" id="ARBA00023235"/>
    </source>
</evidence>
<accession>W0SH85</accession>
<evidence type="ECO:0000313" key="6">
    <source>
        <dbReference type="Proteomes" id="UP000031637"/>
    </source>
</evidence>
<dbReference type="PANTHER" id="PTHR43489">
    <property type="entry name" value="ISOMERASE"/>
    <property type="match status" value="1"/>
</dbReference>
<proteinExistence type="inferred from homology"/>
<dbReference type="RefSeq" id="WP_041100282.1">
    <property type="nucleotide sequence ID" value="NZ_AP012547.1"/>
</dbReference>
<organism evidence="5 6">
    <name type="scientific">Sulfuritalea hydrogenivorans sk43H</name>
    <dbReference type="NCBI Taxonomy" id="1223802"/>
    <lineage>
        <taxon>Bacteria</taxon>
        <taxon>Pseudomonadati</taxon>
        <taxon>Pseudomonadota</taxon>
        <taxon>Betaproteobacteria</taxon>
        <taxon>Nitrosomonadales</taxon>
        <taxon>Sterolibacteriaceae</taxon>
        <taxon>Sulfuritalea</taxon>
    </lineage>
</organism>
<dbReference type="STRING" id="1223802.SUTH_02935"/>
<feature type="active site" description="Proton donor/acceptor" evidence="3">
    <location>
        <position position="143"/>
    </location>
</feature>
<comment type="similarity">
    <text evidence="2">Belongs to the hyi family.</text>
</comment>
<dbReference type="PANTHER" id="PTHR43489:SF6">
    <property type="entry name" value="HYDROXYPYRUVATE ISOMERASE-RELATED"/>
    <property type="match status" value="1"/>
</dbReference>
<dbReference type="NCBIfam" id="NF043033">
    <property type="entry name" value="OxoTetrIsom"/>
    <property type="match status" value="1"/>
</dbReference>
<evidence type="ECO:0000313" key="5">
    <source>
        <dbReference type="EMBL" id="BAO30714.1"/>
    </source>
</evidence>